<dbReference type="AlphaFoldDB" id="A0A1W2CW25"/>
<reference evidence="2" key="1">
    <citation type="submission" date="2017-04" db="EMBL/GenBank/DDBJ databases">
        <authorList>
            <person name="Varghese N."/>
            <person name="Submissions S."/>
        </authorList>
    </citation>
    <scope>NUCLEOTIDE SEQUENCE [LARGE SCALE GENOMIC DNA]</scope>
    <source>
        <strain evidence="2">DSM 12126</strain>
    </source>
</reference>
<evidence type="ECO:0000313" key="1">
    <source>
        <dbReference type="EMBL" id="SMC89420.1"/>
    </source>
</evidence>
<evidence type="ECO:0000313" key="2">
    <source>
        <dbReference type="Proteomes" id="UP000192756"/>
    </source>
</evidence>
<dbReference type="RefSeq" id="WP_084240107.1">
    <property type="nucleotide sequence ID" value="NZ_FWXT01000002.1"/>
</dbReference>
<dbReference type="Proteomes" id="UP000192756">
    <property type="component" value="Unassembled WGS sequence"/>
</dbReference>
<accession>A0A1W2CW25</accession>
<proteinExistence type="predicted"/>
<protein>
    <submittedName>
        <fullName evidence="1">Uncharacterized protein</fullName>
    </submittedName>
</protein>
<gene>
    <name evidence="1" type="ORF">SAMN04488524_3320</name>
</gene>
<name>A0A1W2CW25_9SPHI</name>
<keyword evidence="2" id="KW-1185">Reference proteome</keyword>
<sequence>MPVDFECLYFLDNELFCIVEIKLTKLPIYAPKKDRFKWLMINKNSSAVKELHFQSMDSSHAIEERFFDMGYLKFDAEKGVFISKDPKAEHTLDNTANNDLPLQIETLIINYLEEKA</sequence>
<dbReference type="OrthoDB" id="997000at2"/>
<organism evidence="1 2">
    <name type="scientific">Pedobacter africanus</name>
    <dbReference type="NCBI Taxonomy" id="151894"/>
    <lineage>
        <taxon>Bacteria</taxon>
        <taxon>Pseudomonadati</taxon>
        <taxon>Bacteroidota</taxon>
        <taxon>Sphingobacteriia</taxon>
        <taxon>Sphingobacteriales</taxon>
        <taxon>Sphingobacteriaceae</taxon>
        <taxon>Pedobacter</taxon>
    </lineage>
</organism>
<dbReference type="EMBL" id="FWXT01000002">
    <property type="protein sequence ID" value="SMC89420.1"/>
    <property type="molecule type" value="Genomic_DNA"/>
</dbReference>